<dbReference type="GO" id="GO:0045004">
    <property type="term" value="P:DNA replication proofreading"/>
    <property type="evidence" value="ECO:0007669"/>
    <property type="project" value="TreeGrafter"/>
</dbReference>
<dbReference type="STRING" id="679897.HMU00310"/>
<feature type="domain" description="Exonuclease" evidence="3">
    <location>
        <begin position="66"/>
        <end position="230"/>
    </location>
</feature>
<keyword evidence="4" id="KW-0548">Nucleotidyltransferase</keyword>
<dbReference type="Pfam" id="PF00929">
    <property type="entry name" value="RNase_T"/>
    <property type="match status" value="1"/>
</dbReference>
<dbReference type="EC" id="2.7.7.7" evidence="4"/>
<gene>
    <name evidence="4" type="primary">dnaQ</name>
    <name evidence="4" type="ordered locus">HMU00310</name>
</gene>
<evidence type="ECO:0000256" key="1">
    <source>
        <dbReference type="ARBA" id="ARBA00025483"/>
    </source>
</evidence>
<proteinExistence type="predicted"/>
<dbReference type="PANTHER" id="PTHR30231">
    <property type="entry name" value="DNA POLYMERASE III SUBUNIT EPSILON"/>
    <property type="match status" value="1"/>
</dbReference>
<dbReference type="HOGENOM" id="CLU_047806_4_0_7"/>
<sequence length="247" mass="28087">MYKKVYAKFQKDSIEREKFFPYMGEILGVFDEDLILELLRDCGLWIEESGDRLELGTLQKDIKDGVFCFVDIETTGSKPNHSSIIEIGAIKYHGGEIIDTFETLVFSQSVPENITELTGIDAGMLADAPSEREVLQRFRKFLGNSVFVAHNVVFDYGFISDRLLRYNEPYLLNPRLCTVELARRGILSARYSLGHLNAFLGIGIDKQHRALSDAFICLKVFEIAQLTLPNHVQNIQGLIEYTRGKKL</sequence>
<dbReference type="EMBL" id="FN555004">
    <property type="protein sequence ID" value="CBG39295.1"/>
    <property type="molecule type" value="Genomic_DNA"/>
</dbReference>
<comment type="function">
    <text evidence="1">DNA polymerase III is a complex, multichain enzyme responsible for most of the replicative synthesis in bacteria. The epsilon subunit contain the editing function and is a proofreading 3'-5' exonuclease.</text>
</comment>
<dbReference type="SMART" id="SM00479">
    <property type="entry name" value="EXOIII"/>
    <property type="match status" value="1"/>
</dbReference>
<keyword evidence="5" id="KW-1185">Reference proteome</keyword>
<dbReference type="Proteomes" id="UP000001522">
    <property type="component" value="Chromosome"/>
</dbReference>
<evidence type="ECO:0000259" key="3">
    <source>
        <dbReference type="SMART" id="SM00479"/>
    </source>
</evidence>
<dbReference type="InterPro" id="IPR013520">
    <property type="entry name" value="Ribonucl_H"/>
</dbReference>
<evidence type="ECO:0000256" key="2">
    <source>
        <dbReference type="ARBA" id="ARBA00026073"/>
    </source>
</evidence>
<dbReference type="InterPro" id="IPR036397">
    <property type="entry name" value="RNaseH_sf"/>
</dbReference>
<comment type="subunit">
    <text evidence="2">DNA polymerase III contains a core (composed of alpha, epsilon and theta chains) that associates with a tau subunit. This core dimerizes to form the POLIII' complex. PolIII' associates with the gamma complex (composed of gamma, delta, delta', psi and chi chains) and with the beta chain to form the complete DNA polymerase III complex.</text>
</comment>
<name>D3UFM4_HELM1</name>
<dbReference type="NCBIfam" id="TIGR00573">
    <property type="entry name" value="dnaq"/>
    <property type="match status" value="1"/>
</dbReference>
<dbReference type="InterPro" id="IPR006054">
    <property type="entry name" value="DnaQ"/>
</dbReference>
<dbReference type="GO" id="GO:0005829">
    <property type="term" value="C:cytosol"/>
    <property type="evidence" value="ECO:0007669"/>
    <property type="project" value="TreeGrafter"/>
</dbReference>
<dbReference type="KEGG" id="hms:HMU00310"/>
<dbReference type="eggNOG" id="COG0847">
    <property type="taxonomic scope" value="Bacteria"/>
</dbReference>
<evidence type="ECO:0000313" key="4">
    <source>
        <dbReference type="EMBL" id="CBG39295.1"/>
    </source>
</evidence>
<evidence type="ECO:0000313" key="5">
    <source>
        <dbReference type="Proteomes" id="UP000001522"/>
    </source>
</evidence>
<dbReference type="CDD" id="cd06127">
    <property type="entry name" value="DEDDh"/>
    <property type="match status" value="1"/>
</dbReference>
<dbReference type="NCBIfam" id="NF006316">
    <property type="entry name" value="PRK08517.1"/>
    <property type="match status" value="1"/>
</dbReference>
<reference evidence="4 5" key="1">
    <citation type="journal article" date="2010" name="BMC Genomics">
        <title>Comparative genomics and proteomics of Helicobacter mustelae, an ulcerogenic and carcinogenic gastric pathogen.</title>
        <authorList>
            <person name="O'Toole P.W."/>
            <person name="Snelling W.J."/>
            <person name="Canchaya C."/>
            <person name="Forde B.M."/>
            <person name="Hardie K.R."/>
            <person name="Josenhans C."/>
            <person name="Graham R.L.J."/>
            <person name="McMullan G."/>
            <person name="Parkhill J."/>
            <person name="Belda E."/>
            <person name="Bentley S.D."/>
        </authorList>
    </citation>
    <scope>NUCLEOTIDE SEQUENCE [LARGE SCALE GENOMIC DNA]</scope>
    <source>
        <strain evidence="5">ATCC 43772 / LMG 18044 / NCTC 12198 / 12198</strain>
    </source>
</reference>
<dbReference type="SUPFAM" id="SSF53098">
    <property type="entry name" value="Ribonuclease H-like"/>
    <property type="match status" value="1"/>
</dbReference>
<dbReference type="GO" id="GO:0008408">
    <property type="term" value="F:3'-5' exonuclease activity"/>
    <property type="evidence" value="ECO:0007669"/>
    <property type="project" value="TreeGrafter"/>
</dbReference>
<dbReference type="GO" id="GO:0003677">
    <property type="term" value="F:DNA binding"/>
    <property type="evidence" value="ECO:0007669"/>
    <property type="project" value="InterPro"/>
</dbReference>
<dbReference type="FunFam" id="3.30.420.10:FF:000045">
    <property type="entry name" value="3'-5' exonuclease DinG"/>
    <property type="match status" value="1"/>
</dbReference>
<dbReference type="AlphaFoldDB" id="D3UFM4"/>
<organism evidence="4 5">
    <name type="scientific">Helicobacter mustelae (strain ATCC 43772 / CCUG 25715 / CIP 103759 / LMG 18044 / NCTC 12198 / R85-136P)</name>
    <name type="common">Campylobacter mustelae</name>
    <dbReference type="NCBI Taxonomy" id="679897"/>
    <lineage>
        <taxon>Bacteria</taxon>
        <taxon>Pseudomonadati</taxon>
        <taxon>Campylobacterota</taxon>
        <taxon>Epsilonproteobacteria</taxon>
        <taxon>Campylobacterales</taxon>
        <taxon>Helicobacteraceae</taxon>
        <taxon>Helicobacter</taxon>
    </lineage>
</organism>
<dbReference type="InterPro" id="IPR012337">
    <property type="entry name" value="RNaseH-like_sf"/>
</dbReference>
<dbReference type="GO" id="GO:0003887">
    <property type="term" value="F:DNA-directed DNA polymerase activity"/>
    <property type="evidence" value="ECO:0007669"/>
    <property type="project" value="UniProtKB-EC"/>
</dbReference>
<protein>
    <submittedName>
        <fullName evidence="4">Putative dna polymerase III epsilon subunit</fullName>
        <ecNumber evidence="4">2.7.7.7</ecNumber>
    </submittedName>
</protein>
<dbReference type="PANTHER" id="PTHR30231:SF41">
    <property type="entry name" value="DNA POLYMERASE III SUBUNIT EPSILON"/>
    <property type="match status" value="1"/>
</dbReference>
<dbReference type="Gene3D" id="3.30.420.10">
    <property type="entry name" value="Ribonuclease H-like superfamily/Ribonuclease H"/>
    <property type="match status" value="1"/>
</dbReference>
<keyword evidence="4" id="KW-0808">Transferase</keyword>
<accession>D3UFM4</accession>
<dbReference type="RefSeq" id="WP_013022395.1">
    <property type="nucleotide sequence ID" value="NC_013949.1"/>
</dbReference>